<protein>
    <submittedName>
        <fullName evidence="1">Uncharacterized protein</fullName>
    </submittedName>
</protein>
<dbReference type="EMBL" id="LIDN01000370">
    <property type="protein sequence ID" value="KRP31863.1"/>
    <property type="molecule type" value="Genomic_DNA"/>
</dbReference>
<accession>A0A0R2X7D9</accession>
<reference evidence="1 2" key="1">
    <citation type="submission" date="2015-10" db="EMBL/GenBank/DDBJ databases">
        <title>Metagenome-Assembled Genomes uncover a global brackish microbiome.</title>
        <authorList>
            <person name="Hugerth L.W."/>
            <person name="Larsson J."/>
            <person name="Alneberg J."/>
            <person name="Lindh M.V."/>
            <person name="Legrand C."/>
            <person name="Pinhassi J."/>
            <person name="Andersson A.F."/>
        </authorList>
    </citation>
    <scope>NUCLEOTIDE SEQUENCE [LARGE SCALE GENOMIC DNA]</scope>
    <source>
        <strain evidence="1">BACL9 MAG-120924-bin69</strain>
    </source>
</reference>
<dbReference type="AlphaFoldDB" id="A0A0R2X7D9"/>
<sequence>MDWSIRPRAHLCAGTGKDFSDGQVVYTVLVAGEGGMERKDYAEEVWSREENRPTYFCFWKGKFRSQPPEVEKEPPAARAEAELRRRLSQPVGTESPEARVIFLFALLLERRKILLVRERTTGPEGRVTVYEHKVTGEVILVPEPEVKLSEVDRLRSEVEALAATWGA</sequence>
<evidence type="ECO:0000313" key="2">
    <source>
        <dbReference type="Proteomes" id="UP000051220"/>
    </source>
</evidence>
<name>A0A0R2X7D9_9BACT</name>
<dbReference type="Proteomes" id="UP000051220">
    <property type="component" value="Unassembled WGS sequence"/>
</dbReference>
<comment type="caution">
    <text evidence="1">The sequence shown here is derived from an EMBL/GenBank/DDBJ whole genome shotgun (WGS) entry which is preliminary data.</text>
</comment>
<proteinExistence type="predicted"/>
<gene>
    <name evidence="1" type="ORF">ABS33_07750</name>
</gene>
<organism evidence="1 2">
    <name type="scientific">Verrucomicrobia subdivision 6 bacterium BACL9 MAG-120924-bin69</name>
    <dbReference type="NCBI Taxonomy" id="1655635"/>
    <lineage>
        <taxon>Bacteria</taxon>
        <taxon>Pseudomonadati</taxon>
        <taxon>Verrucomicrobiota</taxon>
        <taxon>Verrucomicrobiia</taxon>
        <taxon>Verrucomicrobiales</taxon>
        <taxon>Verrucomicrobia subdivision 6</taxon>
    </lineage>
</organism>
<evidence type="ECO:0000313" key="1">
    <source>
        <dbReference type="EMBL" id="KRP31863.1"/>
    </source>
</evidence>